<dbReference type="InterPro" id="IPR037925">
    <property type="entry name" value="FlgE/F/G-like"/>
</dbReference>
<keyword evidence="5" id="KW-0282">Flagellum</keyword>
<comment type="similarity">
    <text evidence="1 2">Belongs to the flagella basal body rod proteins family.</text>
</comment>
<dbReference type="InterPro" id="IPR010930">
    <property type="entry name" value="Flg_bb/hook_C_dom"/>
</dbReference>
<dbReference type="EMBL" id="JADIML010000215">
    <property type="protein sequence ID" value="MBO8463820.1"/>
    <property type="molecule type" value="Genomic_DNA"/>
</dbReference>
<comment type="subcellular location">
    <subcellularLocation>
        <location evidence="2">Bacterial flagellum basal body</location>
    </subcellularLocation>
</comment>
<dbReference type="NCBIfam" id="TIGR03506">
    <property type="entry name" value="FlgEFG_subfam"/>
    <property type="match status" value="1"/>
</dbReference>
<evidence type="ECO:0000256" key="2">
    <source>
        <dbReference type="RuleBase" id="RU362116"/>
    </source>
</evidence>
<evidence type="ECO:0000313" key="5">
    <source>
        <dbReference type="EMBL" id="MBO8463820.1"/>
    </source>
</evidence>
<evidence type="ECO:0000259" key="4">
    <source>
        <dbReference type="Pfam" id="PF22692"/>
    </source>
</evidence>
<feature type="domain" description="Flagellar hook protein FlgE/F/G-like D1" evidence="4">
    <location>
        <begin position="97"/>
        <end position="128"/>
    </location>
</feature>
<protein>
    <submittedName>
        <fullName evidence="5">Flagellar hook-basal body protein</fullName>
    </submittedName>
</protein>
<comment type="caution">
    <text evidence="5">The sequence shown here is derived from an EMBL/GenBank/DDBJ whole genome shotgun (WGS) entry which is preliminary data.</text>
</comment>
<organism evidence="5 6">
    <name type="scientific">Candidatus Scybalomonas excrementavium</name>
    <dbReference type="NCBI Taxonomy" id="2840943"/>
    <lineage>
        <taxon>Bacteria</taxon>
        <taxon>Bacillati</taxon>
        <taxon>Bacillota</taxon>
        <taxon>Clostridia</taxon>
        <taxon>Lachnospirales</taxon>
        <taxon>Lachnospiraceae</taxon>
        <taxon>Lachnospiraceae incertae sedis</taxon>
        <taxon>Candidatus Scybalomonas</taxon>
    </lineage>
</organism>
<dbReference type="PANTHER" id="PTHR30435">
    <property type="entry name" value="FLAGELLAR PROTEIN"/>
    <property type="match status" value="1"/>
</dbReference>
<name>A0A9D9N8E4_9FIRM</name>
<evidence type="ECO:0000256" key="1">
    <source>
        <dbReference type="ARBA" id="ARBA00009677"/>
    </source>
</evidence>
<gene>
    <name evidence="5" type="ORF">IAC13_07810</name>
</gene>
<sequence length="249" mass="27978">MFHGLYNLTSQMISENRNMNVISNNMVNITTPGYKKDTFVATTFREALLYQQNHKSEKRTQIGTTQMMRTGKLTTTNYTQGGFQVTDEPFDFALGSSGFFKIQKADESVVYTRNGSFYMDDDGYLALQGVGRVLDTNDQPIYLGRDDITADNKGNIFDEAGDYHGQIGVFDFDNYEALSKNDNGTYTIEEDPTLVKATIQWKALETSNVSAIEEMTNMMSGQRALQSAAQILKMYDQLNSKIVSEIGKL</sequence>
<reference evidence="5" key="2">
    <citation type="journal article" date="2021" name="PeerJ">
        <title>Extensive microbial diversity within the chicken gut microbiome revealed by metagenomics and culture.</title>
        <authorList>
            <person name="Gilroy R."/>
            <person name="Ravi A."/>
            <person name="Getino M."/>
            <person name="Pursley I."/>
            <person name="Horton D.L."/>
            <person name="Alikhan N.F."/>
            <person name="Baker D."/>
            <person name="Gharbi K."/>
            <person name="Hall N."/>
            <person name="Watson M."/>
            <person name="Adriaenssens E.M."/>
            <person name="Foster-Nyarko E."/>
            <person name="Jarju S."/>
            <person name="Secka A."/>
            <person name="Antonio M."/>
            <person name="Oren A."/>
            <person name="Chaudhuri R.R."/>
            <person name="La Ragione R."/>
            <person name="Hildebrand F."/>
            <person name="Pallen M.J."/>
        </authorList>
    </citation>
    <scope>NUCLEOTIDE SEQUENCE</scope>
    <source>
        <strain evidence="5">E3-2379</strain>
    </source>
</reference>
<dbReference type="Pfam" id="PF22692">
    <property type="entry name" value="LlgE_F_G_D1"/>
    <property type="match status" value="1"/>
</dbReference>
<dbReference type="GO" id="GO:0009425">
    <property type="term" value="C:bacterial-type flagellum basal body"/>
    <property type="evidence" value="ECO:0007669"/>
    <property type="project" value="UniProtKB-SubCell"/>
</dbReference>
<keyword evidence="5" id="KW-0966">Cell projection</keyword>
<evidence type="ECO:0000259" key="3">
    <source>
        <dbReference type="Pfam" id="PF06429"/>
    </source>
</evidence>
<dbReference type="PANTHER" id="PTHR30435:SF31">
    <property type="entry name" value="FLAGELLAR BASAL-BODY ROD PROTEIN FLGG"/>
    <property type="match status" value="1"/>
</dbReference>
<proteinExistence type="inferred from homology"/>
<dbReference type="GO" id="GO:0071978">
    <property type="term" value="P:bacterial-type flagellum-dependent swarming motility"/>
    <property type="evidence" value="ECO:0007669"/>
    <property type="project" value="TreeGrafter"/>
</dbReference>
<dbReference type="AlphaFoldDB" id="A0A9D9N8E4"/>
<reference evidence="5" key="1">
    <citation type="submission" date="2020-10" db="EMBL/GenBank/DDBJ databases">
        <authorList>
            <person name="Gilroy R."/>
        </authorList>
    </citation>
    <scope>NUCLEOTIDE SEQUENCE</scope>
    <source>
        <strain evidence="5">E3-2379</strain>
    </source>
</reference>
<keyword evidence="2" id="KW-0975">Bacterial flagellum</keyword>
<dbReference type="Proteomes" id="UP000823618">
    <property type="component" value="Unassembled WGS sequence"/>
</dbReference>
<dbReference type="SUPFAM" id="SSF117143">
    <property type="entry name" value="Flagellar hook protein flgE"/>
    <property type="match status" value="1"/>
</dbReference>
<evidence type="ECO:0000313" key="6">
    <source>
        <dbReference type="Proteomes" id="UP000823618"/>
    </source>
</evidence>
<keyword evidence="5" id="KW-0969">Cilium</keyword>
<dbReference type="InterPro" id="IPR053967">
    <property type="entry name" value="LlgE_F_G-like_D1"/>
</dbReference>
<accession>A0A9D9N8E4</accession>
<dbReference type="Pfam" id="PF06429">
    <property type="entry name" value="Flg_bbr_C"/>
    <property type="match status" value="1"/>
</dbReference>
<dbReference type="InterPro" id="IPR020013">
    <property type="entry name" value="Flagellar_FlgE/F/G"/>
</dbReference>
<feature type="domain" description="Flagellar basal-body/hook protein C-terminal" evidence="3">
    <location>
        <begin position="203"/>
        <end position="243"/>
    </location>
</feature>